<proteinExistence type="predicted"/>
<protein>
    <submittedName>
        <fullName evidence="1">Uncharacterized protein</fullName>
    </submittedName>
</protein>
<sequence>MKFHFVDSHAASDPGSRKAIRRHVMKGKNLGRTIQGRGRKHAAAQEPKIFEGVQKKEKLEELVVARRERDVRVDSDGSTLIFPEIVPHDVLGSPSSPFAGEEYTYFAFPIQFTQSMRYMVYQCKHPAPRSLAEQPLIYRVVHTAVCDAIYPSFFCSRTEQVGSPWFKYMVSDQAFLHCLLAMVATYLNLFRKPDCEPLEATRHFSQTLRLINPKLMQPTPPQDSTIAIIVSLAIHSKLIRDPPKCSMHLDGLQRLVDLRGGLSEISESNRALLHKILRTDIELAISLGARTRYGAGGLTAATPGPTAARVLRYPLNQMCETLRHMTRETLALCRQPGKAKMVALQYQDILIWLWQRLIDFAPLSEKRPLDPLDDMWHLGLLTFLATITWPTSFLRGLNCGLLQKLLRERIDSKVLLERGDDYRALWFWIVFVYAMLLPEDNYEQLPVQKIREMAEELNIGTWEEVKVAFRPFPWIGILHDAPGKKLWELIND</sequence>
<gene>
    <name evidence="1" type="ORF">NCS57_01066200</name>
</gene>
<organism evidence="1 2">
    <name type="scientific">Fusarium keratoplasticum</name>
    <dbReference type="NCBI Taxonomy" id="1328300"/>
    <lineage>
        <taxon>Eukaryota</taxon>
        <taxon>Fungi</taxon>
        <taxon>Dikarya</taxon>
        <taxon>Ascomycota</taxon>
        <taxon>Pezizomycotina</taxon>
        <taxon>Sordariomycetes</taxon>
        <taxon>Hypocreomycetidae</taxon>
        <taxon>Hypocreales</taxon>
        <taxon>Nectriaceae</taxon>
        <taxon>Fusarium</taxon>
        <taxon>Fusarium solani species complex</taxon>
    </lineage>
</organism>
<dbReference type="Proteomes" id="UP001065298">
    <property type="component" value="Chromosome 8"/>
</dbReference>
<reference evidence="1" key="1">
    <citation type="submission" date="2022-06" db="EMBL/GenBank/DDBJ databases">
        <title>Fusarium solani species complex genomes reveal bases of compartmentalisation and animal pathogenesis.</title>
        <authorList>
            <person name="Tsai I.J."/>
        </authorList>
    </citation>
    <scope>NUCLEOTIDE SEQUENCE</scope>
    <source>
        <strain evidence="1">Fu6.1</strain>
    </source>
</reference>
<name>A0ACC0QR06_9HYPO</name>
<dbReference type="EMBL" id="CM046510">
    <property type="protein sequence ID" value="KAI8660879.1"/>
    <property type="molecule type" value="Genomic_DNA"/>
</dbReference>
<comment type="caution">
    <text evidence="1">The sequence shown here is derived from an EMBL/GenBank/DDBJ whole genome shotgun (WGS) entry which is preliminary data.</text>
</comment>
<accession>A0ACC0QR06</accession>
<evidence type="ECO:0000313" key="1">
    <source>
        <dbReference type="EMBL" id="KAI8660879.1"/>
    </source>
</evidence>
<evidence type="ECO:0000313" key="2">
    <source>
        <dbReference type="Proteomes" id="UP001065298"/>
    </source>
</evidence>
<keyword evidence="2" id="KW-1185">Reference proteome</keyword>